<evidence type="ECO:0000256" key="10">
    <source>
        <dbReference type="SAM" id="MobiDB-lite"/>
    </source>
</evidence>
<keyword evidence="12" id="KW-1185">Reference proteome</keyword>
<comment type="caution">
    <text evidence="11">The sequence shown here is derived from an EMBL/GenBank/DDBJ whole genome shotgun (WGS) entry which is preliminary data.</text>
</comment>
<keyword evidence="5 9" id="KW-0653">Protein transport</keyword>
<dbReference type="GO" id="GO:0005793">
    <property type="term" value="C:endoplasmic reticulum-Golgi intermediate compartment"/>
    <property type="evidence" value="ECO:0007669"/>
    <property type="project" value="UniProtKB-UniRule"/>
</dbReference>
<protein>
    <recommendedName>
        <fullName evidence="9">Protein YIF1</fullName>
    </recommendedName>
</protein>
<dbReference type="GO" id="GO:0030134">
    <property type="term" value="C:COPII-coated ER to Golgi transport vesicle"/>
    <property type="evidence" value="ECO:0007669"/>
    <property type="project" value="TreeGrafter"/>
</dbReference>
<dbReference type="OrthoDB" id="337750at2759"/>
<dbReference type="EMBL" id="MCFH01000034">
    <property type="protein sequence ID" value="ORX46672.1"/>
    <property type="molecule type" value="Genomic_DNA"/>
</dbReference>
<evidence type="ECO:0000256" key="6">
    <source>
        <dbReference type="ARBA" id="ARBA00022989"/>
    </source>
</evidence>
<evidence type="ECO:0000256" key="3">
    <source>
        <dbReference type="ARBA" id="ARBA00022692"/>
    </source>
</evidence>
<name>A0A1Y1V3X4_9FUNG</name>
<evidence type="ECO:0000256" key="1">
    <source>
        <dbReference type="ARBA" id="ARBA00009727"/>
    </source>
</evidence>
<comment type="similarity">
    <text evidence="1 9">Belongs to the YIF1 family.</text>
</comment>
<keyword evidence="2 9" id="KW-0813">Transport</keyword>
<feature type="compositionally biased region" description="Polar residues" evidence="10">
    <location>
        <begin position="23"/>
        <end position="32"/>
    </location>
</feature>
<dbReference type="GO" id="GO:0015031">
    <property type="term" value="P:protein transport"/>
    <property type="evidence" value="ECO:0007669"/>
    <property type="project" value="UniProtKB-KW"/>
</dbReference>
<keyword evidence="8 9" id="KW-0472">Membrane</keyword>
<dbReference type="Pfam" id="PF03878">
    <property type="entry name" value="YIF1"/>
    <property type="match status" value="1"/>
</dbReference>
<evidence type="ECO:0000256" key="8">
    <source>
        <dbReference type="ARBA" id="ARBA00023136"/>
    </source>
</evidence>
<gene>
    <name evidence="11" type="ORF">BCR36DRAFT_585140</name>
</gene>
<feature type="region of interest" description="Disordered" evidence="10">
    <location>
        <begin position="18"/>
        <end position="68"/>
    </location>
</feature>
<evidence type="ECO:0000313" key="12">
    <source>
        <dbReference type="Proteomes" id="UP000193719"/>
    </source>
</evidence>
<feature type="compositionally biased region" description="Low complexity" evidence="10">
    <location>
        <begin position="33"/>
        <end position="56"/>
    </location>
</feature>
<dbReference type="PANTHER" id="PTHR14083:SF0">
    <property type="entry name" value="YIP1D-INTERACTING FACTOR 1, ISOFORM C"/>
    <property type="match status" value="1"/>
</dbReference>
<evidence type="ECO:0000256" key="7">
    <source>
        <dbReference type="ARBA" id="ARBA00023034"/>
    </source>
</evidence>
<dbReference type="PANTHER" id="PTHR14083">
    <property type="entry name" value="YIP1 INTERACTING FACTOR HOMOLOG YIF1 PROTEIN"/>
    <property type="match status" value="1"/>
</dbReference>
<dbReference type="InterPro" id="IPR005578">
    <property type="entry name" value="Yif1_fam"/>
</dbReference>
<feature type="transmembrane region" description="Helical" evidence="9">
    <location>
        <begin position="201"/>
        <end position="221"/>
    </location>
</feature>
<comment type="subcellular location">
    <subcellularLocation>
        <location evidence="9">Endoplasmic reticulum membrane</location>
        <topology evidence="9">Multi-pass membrane protein</topology>
    </subcellularLocation>
    <subcellularLocation>
        <location evidence="9">Golgi apparatus membrane</location>
        <topology evidence="9">Multi-pass membrane protein</topology>
    </subcellularLocation>
</comment>
<evidence type="ECO:0000256" key="5">
    <source>
        <dbReference type="ARBA" id="ARBA00022927"/>
    </source>
</evidence>
<dbReference type="STRING" id="1754191.A0A1Y1V3X4"/>
<dbReference type="Proteomes" id="UP000193719">
    <property type="component" value="Unassembled WGS sequence"/>
</dbReference>
<dbReference type="GO" id="GO:0006888">
    <property type="term" value="P:endoplasmic reticulum to Golgi vesicle-mediated transport"/>
    <property type="evidence" value="ECO:0007669"/>
    <property type="project" value="UniProtKB-UniRule"/>
</dbReference>
<sequence>MNNQFNQQWQQPQTFIHSPQPHRMQTNSYDPYQQQQQSGMNQSFQQQQPQQQSQQQTMNNGYFQVPNPQNMQFQQNNNNNNFMGGNQGFNQQQQQNQEHKPFQNFLGNNFLNDPTTQLGFQLGQKAFESGAEMVNQNINRWFNSTALKKYFDVTNSFVFKKIGLVLFPFRHKSWARIGRRNEQTGKMEYNSPREDINSPDLYIPLMSCVTYVILYAISTLLSNEQSKEKKQFDPELLGITTLKLFSLLVGEVLFMKLICYLMSISADVAFFDLISYSGYKFIGIIVVLIVKNGLKSKFLTYLVYTYVSLALGFFMLRSMKYFVLTDQTLSANSQRRNKIHFLFFIAIMEIVISWFLIV</sequence>
<keyword evidence="4 9" id="KW-0256">Endoplasmic reticulum</keyword>
<feature type="transmembrane region" description="Helical" evidence="9">
    <location>
        <begin position="242"/>
        <end position="263"/>
    </location>
</feature>
<feature type="transmembrane region" description="Helical" evidence="9">
    <location>
        <begin position="301"/>
        <end position="319"/>
    </location>
</feature>
<feature type="transmembrane region" description="Helical" evidence="9">
    <location>
        <begin position="269"/>
        <end position="289"/>
    </location>
</feature>
<dbReference type="AlphaFoldDB" id="A0A1Y1V3X4"/>
<dbReference type="GO" id="GO:0005789">
    <property type="term" value="C:endoplasmic reticulum membrane"/>
    <property type="evidence" value="ECO:0007669"/>
    <property type="project" value="UniProtKB-SubCell"/>
</dbReference>
<evidence type="ECO:0000256" key="2">
    <source>
        <dbReference type="ARBA" id="ARBA00022448"/>
    </source>
</evidence>
<keyword evidence="7 9" id="KW-0333">Golgi apparatus</keyword>
<dbReference type="GO" id="GO:0000139">
    <property type="term" value="C:Golgi membrane"/>
    <property type="evidence" value="ECO:0007669"/>
    <property type="project" value="UniProtKB-SubCell"/>
</dbReference>
<evidence type="ECO:0000313" key="11">
    <source>
        <dbReference type="EMBL" id="ORX46672.1"/>
    </source>
</evidence>
<evidence type="ECO:0000256" key="4">
    <source>
        <dbReference type="ARBA" id="ARBA00022824"/>
    </source>
</evidence>
<reference evidence="11 12" key="1">
    <citation type="submission" date="2016-08" db="EMBL/GenBank/DDBJ databases">
        <title>Genomes of anaerobic fungi encode conserved fungal cellulosomes for biomass hydrolysis.</title>
        <authorList>
            <consortium name="DOE Joint Genome Institute"/>
            <person name="Haitjema C.H."/>
            <person name="Gilmore S.P."/>
            <person name="Henske J.K."/>
            <person name="Solomon K.V."/>
            <person name="De Groot R."/>
            <person name="Kuo A."/>
            <person name="Mondo S.J."/>
            <person name="Salamov A.A."/>
            <person name="Labutti K."/>
            <person name="Zhao Z."/>
            <person name="Chiniquy J."/>
            <person name="Barry K."/>
            <person name="Brewer H.M."/>
            <person name="Purvine S.O."/>
            <person name="Wright A.T."/>
            <person name="Boxma B."/>
            <person name="Van Alen T."/>
            <person name="Hackstein J.H."/>
            <person name="Baker S.E."/>
            <person name="Grigoriev I.V."/>
            <person name="O'Malley M.A."/>
        </authorList>
    </citation>
    <scope>NUCLEOTIDE SEQUENCE [LARGE SCALE GENOMIC DNA]</scope>
    <source>
        <strain evidence="12">finn</strain>
    </source>
</reference>
<reference evidence="11 12" key="2">
    <citation type="submission" date="2016-08" db="EMBL/GenBank/DDBJ databases">
        <title>Pervasive Adenine N6-methylation of Active Genes in Fungi.</title>
        <authorList>
            <consortium name="DOE Joint Genome Institute"/>
            <person name="Mondo S.J."/>
            <person name="Dannebaum R.O."/>
            <person name="Kuo R.C."/>
            <person name="Labutti K."/>
            <person name="Haridas S."/>
            <person name="Kuo A."/>
            <person name="Salamov A."/>
            <person name="Ahrendt S.R."/>
            <person name="Lipzen A."/>
            <person name="Sullivan W."/>
            <person name="Andreopoulos W.B."/>
            <person name="Clum A."/>
            <person name="Lindquist E."/>
            <person name="Daum C."/>
            <person name="Ramamoorthy G.K."/>
            <person name="Gryganskyi A."/>
            <person name="Culley D."/>
            <person name="Magnuson J.K."/>
            <person name="James T.Y."/>
            <person name="O'Malley M.A."/>
            <person name="Stajich J.E."/>
            <person name="Spatafora J.W."/>
            <person name="Visel A."/>
            <person name="Grigoriev I.V."/>
        </authorList>
    </citation>
    <scope>NUCLEOTIDE SEQUENCE [LARGE SCALE GENOMIC DNA]</scope>
    <source>
        <strain evidence="12">finn</strain>
    </source>
</reference>
<proteinExistence type="inferred from homology"/>
<keyword evidence="6 9" id="KW-1133">Transmembrane helix</keyword>
<feature type="transmembrane region" description="Helical" evidence="9">
    <location>
        <begin position="339"/>
        <end position="357"/>
    </location>
</feature>
<comment type="function">
    <text evidence="9">Has a role in transport between endoplasmic reticulum and Golgi.</text>
</comment>
<accession>A0A1Y1V3X4</accession>
<evidence type="ECO:0000256" key="9">
    <source>
        <dbReference type="RuleBase" id="RU368073"/>
    </source>
</evidence>
<organism evidence="11 12">
    <name type="scientific">Piromyces finnis</name>
    <dbReference type="NCBI Taxonomy" id="1754191"/>
    <lineage>
        <taxon>Eukaryota</taxon>
        <taxon>Fungi</taxon>
        <taxon>Fungi incertae sedis</taxon>
        <taxon>Chytridiomycota</taxon>
        <taxon>Chytridiomycota incertae sedis</taxon>
        <taxon>Neocallimastigomycetes</taxon>
        <taxon>Neocallimastigales</taxon>
        <taxon>Neocallimastigaceae</taxon>
        <taxon>Piromyces</taxon>
    </lineage>
</organism>
<keyword evidence="3 9" id="KW-0812">Transmembrane</keyword>